<sequence>MINEPSGWRASLRRVTIEFGQPLEMRIPAPDPTLTGSIRLRCELSAERLRGLPFGLPQQRAGSGYFVAYAPEPSERLDRGDLPTIDHGLTVAAATARVYAERSFKLPDDSRIEWTWLTPLPDYRVTTAATVTSRPTSHDERWAPPRPNGAYYGSSEANEYVRVLVENRRVAPTAEVNLGTGTVELAVPAGQVGVTLRQLEAMADEGVVAAFGMPARRSVWLLASFRPDSEWPEYIFDLRGWEPSANSNTYAVKKVSVDPGETVEVVIRSPQGE</sequence>
<dbReference type="Proteomes" id="UP000317421">
    <property type="component" value="Unassembled WGS sequence"/>
</dbReference>
<gene>
    <name evidence="1" type="ORF">Pla108_33850</name>
</gene>
<dbReference type="EMBL" id="SJPR01000005">
    <property type="protein sequence ID" value="TWT95242.1"/>
    <property type="molecule type" value="Genomic_DNA"/>
</dbReference>
<accession>A0A5C6A5I4</accession>
<evidence type="ECO:0000313" key="2">
    <source>
        <dbReference type="Proteomes" id="UP000317421"/>
    </source>
</evidence>
<protein>
    <submittedName>
        <fullName evidence="1">Uncharacterized protein</fullName>
    </submittedName>
</protein>
<reference evidence="1 2" key="1">
    <citation type="submission" date="2019-02" db="EMBL/GenBank/DDBJ databases">
        <title>Deep-cultivation of Planctomycetes and their phenomic and genomic characterization uncovers novel biology.</title>
        <authorList>
            <person name="Wiegand S."/>
            <person name="Jogler M."/>
            <person name="Boedeker C."/>
            <person name="Pinto D."/>
            <person name="Vollmers J."/>
            <person name="Rivas-Marin E."/>
            <person name="Kohn T."/>
            <person name="Peeters S.H."/>
            <person name="Heuer A."/>
            <person name="Rast P."/>
            <person name="Oberbeckmann S."/>
            <person name="Bunk B."/>
            <person name="Jeske O."/>
            <person name="Meyerdierks A."/>
            <person name="Storesund J.E."/>
            <person name="Kallscheuer N."/>
            <person name="Luecker S."/>
            <person name="Lage O.M."/>
            <person name="Pohl T."/>
            <person name="Merkel B.J."/>
            <person name="Hornburger P."/>
            <person name="Mueller R.-W."/>
            <person name="Bruemmer F."/>
            <person name="Labrenz M."/>
            <person name="Spormann A.M."/>
            <person name="Op Den Camp H."/>
            <person name="Overmann J."/>
            <person name="Amann R."/>
            <person name="Jetten M.S.M."/>
            <person name="Mascher T."/>
            <person name="Medema M.H."/>
            <person name="Devos D.P."/>
            <person name="Kaster A.-K."/>
            <person name="Ovreas L."/>
            <person name="Rohde M."/>
            <person name="Galperin M.Y."/>
            <person name="Jogler C."/>
        </authorList>
    </citation>
    <scope>NUCLEOTIDE SEQUENCE [LARGE SCALE GENOMIC DNA]</scope>
    <source>
        <strain evidence="1 2">Pla108</strain>
    </source>
</reference>
<proteinExistence type="predicted"/>
<dbReference type="AlphaFoldDB" id="A0A5C6A5I4"/>
<keyword evidence="2" id="KW-1185">Reference proteome</keyword>
<comment type="caution">
    <text evidence="1">The sequence shown here is derived from an EMBL/GenBank/DDBJ whole genome shotgun (WGS) entry which is preliminary data.</text>
</comment>
<name>A0A5C6A5I4_9BACT</name>
<organism evidence="1 2">
    <name type="scientific">Botrimarina colliarenosi</name>
    <dbReference type="NCBI Taxonomy" id="2528001"/>
    <lineage>
        <taxon>Bacteria</taxon>
        <taxon>Pseudomonadati</taxon>
        <taxon>Planctomycetota</taxon>
        <taxon>Planctomycetia</taxon>
        <taxon>Pirellulales</taxon>
        <taxon>Lacipirellulaceae</taxon>
        <taxon>Botrimarina</taxon>
    </lineage>
</organism>
<evidence type="ECO:0000313" key="1">
    <source>
        <dbReference type="EMBL" id="TWT95242.1"/>
    </source>
</evidence>